<dbReference type="Pfam" id="PF02776">
    <property type="entry name" value="TPP_enzyme_N"/>
    <property type="match status" value="1"/>
</dbReference>
<comment type="activity regulation">
    <text evidence="3">The C-terminus inhibits activity; it has to move for the enzyme to be active. Activated by lipid-binding, which occurs via the C-terminus.</text>
</comment>
<comment type="domain">
    <text evidence="3">Has 4 domains; the Pyr domain which binds the pyrimidine moiety of the thiamine pyrophosphate cofactor, the FAD-binding domain, the PP-binding domain which binds the pyrophosphate portion of thiamine pyrophosphate and the C-terminal membrane binding region. The C-terminus is held closely against the rest of the protein and covers the active site; during activation it unfolds from the rest of the protein and forms an amphipathic helix upon membrane binding, exposing the active site.</text>
</comment>
<comment type="cofactor">
    <cofactor evidence="3">
        <name>Mg(2+)</name>
        <dbReference type="ChEBI" id="CHEBI:18420"/>
    </cofactor>
    <text evidence="3">Binds 1 Mg(2+) ion per subunit.</text>
</comment>
<dbReference type="SUPFAM" id="SSF52518">
    <property type="entry name" value="Thiamin diphosphate-binding fold (THDP-binding)"/>
    <property type="match status" value="2"/>
</dbReference>
<evidence type="ECO:0000256" key="2">
    <source>
        <dbReference type="ARBA" id="ARBA00023052"/>
    </source>
</evidence>
<feature type="site" description="Moves into active site upon enzyme activation, plays a role in electron transfer" evidence="3">
    <location>
        <position position="474"/>
    </location>
</feature>
<dbReference type="Pfam" id="PF02775">
    <property type="entry name" value="TPP_enzyme_C"/>
    <property type="match status" value="1"/>
</dbReference>
<keyword evidence="3" id="KW-1003">Cell membrane</keyword>
<feature type="domain" description="Thiamine pyrophosphate enzyme TPP-binding" evidence="6">
    <location>
        <begin position="388"/>
        <end position="534"/>
    </location>
</feature>
<keyword evidence="2 3" id="KW-0786">Thiamine pyrophosphate</keyword>
<comment type="function">
    <text evidence="3">A peripheral cell membrane enzyme that catalyzes the oxidative decarboxylation of pyruvate to form acetate and CO(2). It channels electrons from the cytoplasm to the respiratory chain at the cell membrane via ubiquinone.</text>
</comment>
<dbReference type="GO" id="GO:0048039">
    <property type="term" value="F:ubiquinone binding"/>
    <property type="evidence" value="ECO:0007669"/>
    <property type="project" value="UniProtKB-UniRule"/>
</dbReference>
<feature type="domain" description="Thiamine pyrophosphate enzyme central" evidence="5">
    <location>
        <begin position="200"/>
        <end position="326"/>
    </location>
</feature>
<dbReference type="InterPro" id="IPR047212">
    <property type="entry name" value="TPP_POXB-like"/>
</dbReference>
<sequence length="583" mass="62475">MALLNKSYGNGMATAAQHLVATLKQNGVRRVHGLPGDSLNGLTDALRRDGTLDWVHVRHEEAAAFAAAAEAHTTGELAVCAGSCGPGNLHLVNGLYDAQRSRVPVLAIAAHIPTKEIGTGYFQETHPTELFRECSVYAELAATPEQLPRILEIAMRTAIEKRGVAVVVVPGEVLLARAATDRVATLRRTHPVVHPSDAELDEAAALLNSATKVTILAGAGAEGAHAELLELADVLAAPVVHSFRGKEFVEHDNPYDVGMTGLLGYASGYKAMVECDTLLMLGTDFPYQQFFPQHARVIQVDVRGEQLGKRVPLDLGLVGTVRDTAVHLLPKLVRKPDRSHLNEARKHYAKTRDALDELATPGRGPIHPQYVARLVDELAADDAVFIPDVGSPVVWAARYLTMNGRRRLIGSFNHGTMANAVPHGIGVAAAHPGRQVVALSGDGGLTMMLGELITLVQNRLPVKVVVFDNSSLNFVELEMKAAGFVTYGTGLENPDLAAVARAIGLHAERVEEAGDLQGALERAFAHDGPALVDVVTERQELSMPPSVSAEQAKGFTLYAIRTVLSGRGDELFDLAKANLRQLF</sequence>
<dbReference type="InterPro" id="IPR012000">
    <property type="entry name" value="Thiamin_PyroP_enz_cen_dom"/>
</dbReference>
<dbReference type="NCBIfam" id="NF006591">
    <property type="entry name" value="PRK09124.1"/>
    <property type="match status" value="1"/>
</dbReference>
<protein>
    <recommendedName>
        <fullName evidence="3">Pyruvate dehydrogenase [ubiquinone]</fullName>
        <ecNumber evidence="3">1.2.5.1</ecNumber>
    </recommendedName>
    <alternativeName>
        <fullName evidence="3">Pyruvate oxidase</fullName>
        <shortName evidence="3">POX</shortName>
    </alternativeName>
    <alternativeName>
        <fullName evidence="3">Pyruvate:ubiquinone-8 oxidoreductase</fullName>
    </alternativeName>
</protein>
<accession>A0A2T0R8Q6</accession>
<keyword evidence="3" id="KW-0547">Nucleotide-binding</keyword>
<dbReference type="InterPro" id="IPR044261">
    <property type="entry name" value="Pyruvate_dehydrogenase"/>
</dbReference>
<evidence type="ECO:0000256" key="3">
    <source>
        <dbReference type="HAMAP-Rule" id="MF_00850"/>
    </source>
</evidence>
<dbReference type="Gene3D" id="3.40.50.1220">
    <property type="entry name" value="TPP-binding domain"/>
    <property type="match status" value="1"/>
</dbReference>
<dbReference type="InterPro" id="IPR012001">
    <property type="entry name" value="Thiamin_PyroP_enz_TPP-bd_dom"/>
</dbReference>
<keyword evidence="3" id="KW-0274">FAD</keyword>
<comment type="similarity">
    <text evidence="1 3 4">Belongs to the TPP enzyme family.</text>
</comment>
<dbReference type="GO" id="GO:0030976">
    <property type="term" value="F:thiamine pyrophosphate binding"/>
    <property type="evidence" value="ECO:0007669"/>
    <property type="project" value="UniProtKB-UniRule"/>
</dbReference>
<name>A0A2T0R8Q6_9ACTN</name>
<dbReference type="InterPro" id="IPR029061">
    <property type="entry name" value="THDP-binding"/>
</dbReference>
<feature type="binding site" evidence="3">
    <location>
        <position position="301"/>
    </location>
    <ligand>
        <name>FAD</name>
        <dbReference type="ChEBI" id="CHEBI:57692"/>
    </ligand>
</feature>
<feature type="binding site" evidence="3">
    <location>
        <begin position="442"/>
        <end position="444"/>
    </location>
    <ligand>
        <name>thiamine diphosphate</name>
        <dbReference type="ChEBI" id="CHEBI:58937"/>
    </ligand>
</feature>
<comment type="cofactor">
    <cofactor evidence="3">
        <name>FAD</name>
        <dbReference type="ChEBI" id="CHEBI:57692"/>
    </cofactor>
    <text evidence="3">Binds 1 FAD per subunit.</text>
</comment>
<feature type="binding site" evidence="3">
    <location>
        <position position="469"/>
    </location>
    <ligand>
        <name>Mg(2+)</name>
        <dbReference type="ChEBI" id="CHEBI:18420"/>
    </ligand>
</feature>
<comment type="subunit">
    <text evidence="3">Homotetramer.</text>
</comment>
<dbReference type="InterPro" id="IPR011766">
    <property type="entry name" value="TPP_enzyme_TPP-bd"/>
</dbReference>
<keyword evidence="3" id="KW-0285">Flavoprotein</keyword>
<dbReference type="InterPro" id="IPR047211">
    <property type="entry name" value="POXB-like"/>
</dbReference>
<feature type="binding site" evidence="3">
    <location>
        <begin position="469"/>
        <end position="475"/>
    </location>
    <ligand>
        <name>thiamine diphosphate</name>
        <dbReference type="ChEBI" id="CHEBI:58937"/>
    </ligand>
</feature>
<feature type="binding site" evidence="3">
    <location>
        <begin position="260"/>
        <end position="263"/>
    </location>
    <ligand>
        <name>FAD</name>
        <dbReference type="ChEBI" id="CHEBI:57692"/>
    </ligand>
</feature>
<keyword evidence="3" id="KW-0460">Magnesium</keyword>
<keyword evidence="3" id="KW-0472">Membrane</keyword>
<dbReference type="GO" id="GO:0005886">
    <property type="term" value="C:plasma membrane"/>
    <property type="evidence" value="ECO:0007669"/>
    <property type="project" value="UniProtKB-SubCell"/>
</dbReference>
<dbReference type="CDD" id="cd07039">
    <property type="entry name" value="TPP_PYR_POX"/>
    <property type="match status" value="1"/>
</dbReference>
<keyword evidence="3" id="KW-0446">Lipid-binding</keyword>
<comment type="cofactor">
    <cofactor evidence="3">
        <name>thiamine diphosphate</name>
        <dbReference type="ChEBI" id="CHEBI:58937"/>
    </cofactor>
    <text evidence="3">Binds 1 thiamine pyrophosphate per subunit.</text>
</comment>
<keyword evidence="9" id="KW-1185">Reference proteome</keyword>
<dbReference type="Proteomes" id="UP000238083">
    <property type="component" value="Unassembled WGS sequence"/>
</dbReference>
<feature type="region of interest" description="Membrane-binding domain" evidence="3">
    <location>
        <begin position="540"/>
        <end position="581"/>
    </location>
</feature>
<dbReference type="SUPFAM" id="SSF52467">
    <property type="entry name" value="DHS-like NAD/FAD-binding domain"/>
    <property type="match status" value="1"/>
</dbReference>
<dbReference type="GO" id="GO:0052737">
    <property type="term" value="F:pyruvate dehydrogenase (quinone) activity"/>
    <property type="evidence" value="ECO:0007669"/>
    <property type="project" value="UniProtKB-UniRule"/>
</dbReference>
<feature type="binding site" evidence="3">
    <location>
        <position position="60"/>
    </location>
    <ligand>
        <name>thiamine diphosphate</name>
        <dbReference type="ChEBI" id="CHEBI:58937"/>
    </ligand>
</feature>
<dbReference type="InterPro" id="IPR047210">
    <property type="entry name" value="TPP_PYR_POXB-like"/>
</dbReference>
<dbReference type="PROSITE" id="PS00187">
    <property type="entry name" value="TPP_ENZYMES"/>
    <property type="match status" value="1"/>
</dbReference>
<dbReference type="InterPro" id="IPR000399">
    <property type="entry name" value="TPP-bd_CS"/>
</dbReference>
<evidence type="ECO:0000313" key="9">
    <source>
        <dbReference type="Proteomes" id="UP000238083"/>
    </source>
</evidence>
<dbReference type="HAMAP" id="MF_00850">
    <property type="entry name" value="POX"/>
    <property type="match status" value="1"/>
</dbReference>
<evidence type="ECO:0000259" key="6">
    <source>
        <dbReference type="Pfam" id="PF02775"/>
    </source>
</evidence>
<feature type="region of interest" description="PP-binding domain" evidence="3">
    <location>
        <begin position="344"/>
        <end position="539"/>
    </location>
</feature>
<proteinExistence type="inferred from homology"/>
<reference evidence="8 9" key="1">
    <citation type="submission" date="2018-03" db="EMBL/GenBank/DDBJ databases">
        <title>Genomic Encyclopedia of Archaeal and Bacterial Type Strains, Phase II (KMG-II): from individual species to whole genera.</title>
        <authorList>
            <person name="Goeker M."/>
        </authorList>
    </citation>
    <scope>NUCLEOTIDE SEQUENCE [LARGE SCALE GENOMIC DNA]</scope>
    <source>
        <strain evidence="8 9">DSM 19711</strain>
    </source>
</reference>
<dbReference type="InterPro" id="IPR029035">
    <property type="entry name" value="DHS-like_NAD/FAD-binding_dom"/>
</dbReference>
<dbReference type="GO" id="GO:0008289">
    <property type="term" value="F:lipid binding"/>
    <property type="evidence" value="ECO:0007669"/>
    <property type="project" value="UniProtKB-UniRule"/>
</dbReference>
<dbReference type="GO" id="GO:0000287">
    <property type="term" value="F:magnesium ion binding"/>
    <property type="evidence" value="ECO:0007669"/>
    <property type="project" value="UniProtKB-UniRule"/>
</dbReference>
<organism evidence="8 9">
    <name type="scientific">Kineococcus rhizosphaerae</name>
    <dbReference type="NCBI Taxonomy" id="559628"/>
    <lineage>
        <taxon>Bacteria</taxon>
        <taxon>Bacillati</taxon>
        <taxon>Actinomycetota</taxon>
        <taxon>Actinomycetes</taxon>
        <taxon>Kineosporiales</taxon>
        <taxon>Kineosporiaceae</taxon>
        <taxon>Kineococcus</taxon>
    </lineage>
</organism>
<keyword evidence="3" id="KW-0479">Metal-binding</keyword>
<evidence type="ECO:0000259" key="7">
    <source>
        <dbReference type="Pfam" id="PF02776"/>
    </source>
</evidence>
<feature type="binding site" evidence="3">
    <location>
        <begin position="283"/>
        <end position="287"/>
    </location>
    <ligand>
        <name>FAD</name>
        <dbReference type="ChEBI" id="CHEBI:57692"/>
    </ligand>
</feature>
<dbReference type="AlphaFoldDB" id="A0A2T0R8Q6"/>
<evidence type="ECO:0000313" key="8">
    <source>
        <dbReference type="EMBL" id="PRY17556.1"/>
    </source>
</evidence>
<feature type="binding site" evidence="3">
    <location>
        <position position="442"/>
    </location>
    <ligand>
        <name>Mg(2+)</name>
        <dbReference type="ChEBI" id="CHEBI:18420"/>
    </ligand>
</feature>
<keyword evidence="3" id="KW-0830">Ubiquinone</keyword>
<gene>
    <name evidence="3" type="primary">poxB</name>
    <name evidence="8" type="ORF">CLV37_102519</name>
</gene>
<dbReference type="PANTHER" id="PTHR42981">
    <property type="entry name" value="PYRUVATE DEHYDROGENASE [UBIQUINONE]"/>
    <property type="match status" value="1"/>
</dbReference>
<dbReference type="EC" id="1.2.5.1" evidence="3"/>
<comment type="caution">
    <text evidence="8">The sequence shown here is derived from an EMBL/GenBank/DDBJ whole genome shotgun (WGS) entry which is preliminary data.</text>
</comment>
<feature type="domain" description="Thiamine pyrophosphate enzyme N-terminal TPP-binding" evidence="7">
    <location>
        <begin position="14"/>
        <end position="125"/>
    </location>
</feature>
<evidence type="ECO:0000256" key="4">
    <source>
        <dbReference type="RuleBase" id="RU362132"/>
    </source>
</evidence>
<dbReference type="PANTHER" id="PTHR42981:SF2">
    <property type="entry name" value="PYRUVATE DEHYDROGENASE [UBIQUINONE]"/>
    <property type="match status" value="1"/>
</dbReference>
<dbReference type="Gene3D" id="3.40.50.970">
    <property type="match status" value="2"/>
</dbReference>
<comment type="catalytic activity">
    <reaction evidence="3">
        <text>a ubiquinone + pyruvate + H2O = a ubiquinol + acetate + CO2</text>
        <dbReference type="Rhea" id="RHEA:27405"/>
        <dbReference type="Rhea" id="RHEA-COMP:9565"/>
        <dbReference type="Rhea" id="RHEA-COMP:9566"/>
        <dbReference type="ChEBI" id="CHEBI:15361"/>
        <dbReference type="ChEBI" id="CHEBI:15377"/>
        <dbReference type="ChEBI" id="CHEBI:16389"/>
        <dbReference type="ChEBI" id="CHEBI:16526"/>
        <dbReference type="ChEBI" id="CHEBI:17976"/>
        <dbReference type="ChEBI" id="CHEBI:30089"/>
        <dbReference type="EC" id="1.2.5.1"/>
    </reaction>
</comment>
<evidence type="ECO:0000256" key="1">
    <source>
        <dbReference type="ARBA" id="ARBA00007812"/>
    </source>
</evidence>
<keyword evidence="3 8" id="KW-0670">Pyruvate</keyword>
<dbReference type="GO" id="GO:0042867">
    <property type="term" value="P:pyruvate catabolic process"/>
    <property type="evidence" value="ECO:0007669"/>
    <property type="project" value="UniProtKB-UniRule"/>
</dbReference>
<feature type="binding site" evidence="3">
    <location>
        <begin position="415"/>
        <end position="417"/>
    </location>
    <ligand>
        <name>thiamine diphosphate</name>
        <dbReference type="ChEBI" id="CHEBI:58937"/>
    </ligand>
</feature>
<keyword evidence="3" id="KW-0560">Oxidoreductase</keyword>
<dbReference type="CDD" id="cd02014">
    <property type="entry name" value="TPP_POX"/>
    <property type="match status" value="1"/>
</dbReference>
<feature type="region of interest" description="FAD-binding domain" evidence="3">
    <location>
        <begin position="192"/>
        <end position="343"/>
    </location>
</feature>
<evidence type="ECO:0000259" key="5">
    <source>
        <dbReference type="Pfam" id="PF00205"/>
    </source>
</evidence>
<dbReference type="Pfam" id="PF00205">
    <property type="entry name" value="TPP_enzyme_M"/>
    <property type="match status" value="1"/>
</dbReference>
<dbReference type="EMBL" id="PVZF01000002">
    <property type="protein sequence ID" value="PRY17556.1"/>
    <property type="molecule type" value="Genomic_DNA"/>
</dbReference>
<comment type="subcellular location">
    <subcellularLocation>
        <location evidence="3">Cell membrane</location>
        <topology evidence="3">Peripheral membrane protein</topology>
        <orientation evidence="3">Cytoplasmic side</orientation>
    </subcellularLocation>
</comment>
<dbReference type="GO" id="GO:0050660">
    <property type="term" value="F:flavin adenine dinucleotide binding"/>
    <property type="evidence" value="ECO:0007669"/>
    <property type="project" value="UniProtKB-UniRule"/>
</dbReference>